<dbReference type="GO" id="GO:0004040">
    <property type="term" value="F:amidase activity"/>
    <property type="evidence" value="ECO:0007669"/>
    <property type="project" value="UniProtKB-EC"/>
</dbReference>
<evidence type="ECO:0000313" key="9">
    <source>
        <dbReference type="Proteomes" id="UP000019384"/>
    </source>
</evidence>
<dbReference type="EC" id="3.5.1.4" evidence="3"/>
<keyword evidence="4" id="KW-0378">Hydrolase</keyword>
<feature type="active site" description="Acyl-ester intermediate" evidence="5">
    <location>
        <position position="194"/>
    </location>
</feature>
<evidence type="ECO:0000256" key="5">
    <source>
        <dbReference type="PIRSR" id="PIRSR001221-1"/>
    </source>
</evidence>
<evidence type="ECO:0000256" key="2">
    <source>
        <dbReference type="ARBA" id="ARBA00009199"/>
    </source>
</evidence>
<dbReference type="PROSITE" id="PS00571">
    <property type="entry name" value="AMIDASES"/>
    <property type="match status" value="1"/>
</dbReference>
<evidence type="ECO:0000259" key="7">
    <source>
        <dbReference type="Pfam" id="PF01425"/>
    </source>
</evidence>
<proteinExistence type="inferred from homology"/>
<dbReference type="PANTHER" id="PTHR46072:SF4">
    <property type="entry name" value="AMIDASE C550.07-RELATED"/>
    <property type="match status" value="1"/>
</dbReference>
<feature type="binding site" evidence="6">
    <location>
        <begin position="191"/>
        <end position="194"/>
    </location>
    <ligand>
        <name>substrate</name>
    </ligand>
</feature>
<feature type="binding site" evidence="6">
    <location>
        <position position="144"/>
    </location>
    <ligand>
        <name>substrate</name>
    </ligand>
</feature>
<reference evidence="8" key="1">
    <citation type="submission" date="2013-12" db="EMBL/GenBank/DDBJ databases">
        <authorList>
            <person name="Genoscope - CEA"/>
        </authorList>
    </citation>
    <scope>NUCLEOTIDE SEQUENCE</scope>
    <source>
        <strain evidence="8">CBS 1993</strain>
    </source>
</reference>
<accession>W6MUF9</accession>
<evidence type="ECO:0000313" key="8">
    <source>
        <dbReference type="EMBL" id="CDK29247.1"/>
    </source>
</evidence>
<dbReference type="STRING" id="1382522.W6MUF9"/>
<keyword evidence="9" id="KW-1185">Reference proteome</keyword>
<dbReference type="PANTHER" id="PTHR46072">
    <property type="entry name" value="AMIDASE-RELATED-RELATED"/>
    <property type="match status" value="1"/>
</dbReference>
<evidence type="ECO:0000256" key="3">
    <source>
        <dbReference type="ARBA" id="ARBA00012922"/>
    </source>
</evidence>
<dbReference type="InterPro" id="IPR020556">
    <property type="entry name" value="Amidase_CS"/>
</dbReference>
<protein>
    <recommendedName>
        <fullName evidence="3">amidase</fullName>
        <ecNumber evidence="3">3.5.1.4</ecNumber>
    </recommendedName>
</protein>
<comment type="similarity">
    <text evidence="2">Belongs to the amidase family.</text>
</comment>
<dbReference type="InterPro" id="IPR023631">
    <property type="entry name" value="Amidase_dom"/>
</dbReference>
<evidence type="ECO:0000256" key="6">
    <source>
        <dbReference type="PIRSR" id="PIRSR001221-2"/>
    </source>
</evidence>
<dbReference type="PIRSF" id="PIRSF001221">
    <property type="entry name" value="Amidase_fungi"/>
    <property type="match status" value="1"/>
</dbReference>
<dbReference type="InterPro" id="IPR036928">
    <property type="entry name" value="AS_sf"/>
</dbReference>
<dbReference type="OrthoDB" id="6428749at2759"/>
<name>W6MUF9_9ASCO</name>
<gene>
    <name evidence="8" type="ORF">KUCA_T00005235001</name>
</gene>
<evidence type="ECO:0000256" key="1">
    <source>
        <dbReference type="ARBA" id="ARBA00001311"/>
    </source>
</evidence>
<dbReference type="SUPFAM" id="SSF75304">
    <property type="entry name" value="Amidase signature (AS) enzymes"/>
    <property type="match status" value="1"/>
</dbReference>
<dbReference type="Gene3D" id="3.90.1300.10">
    <property type="entry name" value="Amidase signature (AS) domain"/>
    <property type="match status" value="1"/>
</dbReference>
<feature type="domain" description="Amidase" evidence="7">
    <location>
        <begin position="39"/>
        <end position="486"/>
    </location>
</feature>
<evidence type="ECO:0000256" key="4">
    <source>
        <dbReference type="ARBA" id="ARBA00022801"/>
    </source>
</evidence>
<feature type="active site" description="Charge relay system" evidence="5">
    <location>
        <position position="170"/>
    </location>
</feature>
<dbReference type="GeneID" id="34522623"/>
<feature type="binding site" evidence="6">
    <location>
        <position position="170"/>
    </location>
    <ligand>
        <name>substrate</name>
    </ligand>
</feature>
<dbReference type="AlphaFoldDB" id="W6MUF9"/>
<dbReference type="Pfam" id="PF01425">
    <property type="entry name" value="Amidase"/>
    <property type="match status" value="1"/>
</dbReference>
<feature type="active site" description="Charge relay system" evidence="5">
    <location>
        <position position="95"/>
    </location>
</feature>
<reference evidence="8" key="2">
    <citation type="submission" date="2014-02" db="EMBL/GenBank/DDBJ databases">
        <title>Complete DNA sequence of /Kuraishia capsulata/ illustrates novel genomic features among budding yeasts (/Saccharomycotina/).</title>
        <authorList>
            <person name="Morales L."/>
            <person name="Noel B."/>
            <person name="Porcel B."/>
            <person name="Marcet-Houben M."/>
            <person name="Hullo M-F."/>
            <person name="Sacerdot C."/>
            <person name="Tekaia F."/>
            <person name="Leh-Louis V."/>
            <person name="Despons L."/>
            <person name="Khanna V."/>
            <person name="Aury J-M."/>
            <person name="Barbe V."/>
            <person name="Couloux A."/>
            <person name="Labadie K."/>
            <person name="Pelletier E."/>
            <person name="Souciet J-L."/>
            <person name="Boekhout T."/>
            <person name="Gabaldon T."/>
            <person name="Wincker P."/>
            <person name="Dujon B."/>
        </authorList>
    </citation>
    <scope>NUCLEOTIDE SEQUENCE</scope>
    <source>
        <strain evidence="8">CBS 1993</strain>
    </source>
</reference>
<dbReference type="EMBL" id="HG793130">
    <property type="protein sequence ID" value="CDK29247.1"/>
    <property type="molecule type" value="Genomic_DNA"/>
</dbReference>
<sequence length="496" mass="54433">MTVPVFIAEDLSEKEVKVVLRSATQLAAEMAAAKITSEEVVQSFLKSAALAHARTNCVTEFLTDAAIARARELDLYFRENGTTVGPLHGVPVSVKEHIRVAGTHSTCGYKRWQDHRFETDALIVERLKRAGAIVICKTTDPQSLLAMETESNLYGRTTNPHNHLLSSGGSSGGEGALLASNGSALGVGTDIGGSIRTPAAFNGIYGLKPSTGRLPHSGLEGNHDGMENIIGCVGPLARSAEDLSLFCRAALADEPWLIEQSIPPMPWKTDVKVPEKLTVAIVWDDGLVKPLPPVLRALERTKSRLEAAGHQVITWDLVEPETAYKNTIQTYLLDGGDEYNSLLSTEDPAVDSVNWILNSFGVKRCSLEETWALNRERSRIQNSHNSKWNAAEKVPDVILCPANPSPATPHGQLRHWNYTSYWNYLDLPAVVFPVTTVSETDVSSTQFDYRSDIERGYHESYEPAIYKNAPVGLQLVGRRLHEEFLLGVLGEIEMLK</sequence>
<dbReference type="Proteomes" id="UP000019384">
    <property type="component" value="Unassembled WGS sequence"/>
</dbReference>
<organism evidence="8 9">
    <name type="scientific">Kuraishia capsulata CBS 1993</name>
    <dbReference type="NCBI Taxonomy" id="1382522"/>
    <lineage>
        <taxon>Eukaryota</taxon>
        <taxon>Fungi</taxon>
        <taxon>Dikarya</taxon>
        <taxon>Ascomycota</taxon>
        <taxon>Saccharomycotina</taxon>
        <taxon>Pichiomycetes</taxon>
        <taxon>Pichiales</taxon>
        <taxon>Pichiaceae</taxon>
        <taxon>Kuraishia</taxon>
    </lineage>
</organism>
<dbReference type="RefSeq" id="XP_022461235.1">
    <property type="nucleotide sequence ID" value="XM_022600411.1"/>
</dbReference>
<dbReference type="HOGENOM" id="CLU_009600_9_2_1"/>
<comment type="catalytic activity">
    <reaction evidence="1">
        <text>a monocarboxylic acid amide + H2O = a monocarboxylate + NH4(+)</text>
        <dbReference type="Rhea" id="RHEA:12020"/>
        <dbReference type="ChEBI" id="CHEBI:15377"/>
        <dbReference type="ChEBI" id="CHEBI:28938"/>
        <dbReference type="ChEBI" id="CHEBI:35757"/>
        <dbReference type="ChEBI" id="CHEBI:83628"/>
        <dbReference type="EC" id="3.5.1.4"/>
    </reaction>
</comment>